<evidence type="ECO:0000313" key="1">
    <source>
        <dbReference type="EMBL" id="MEU8140041.1"/>
    </source>
</evidence>
<accession>A0ABV3DWC9</accession>
<comment type="caution">
    <text evidence="1">The sequence shown here is derived from an EMBL/GenBank/DDBJ whole genome shotgun (WGS) entry which is preliminary data.</text>
</comment>
<dbReference type="Proteomes" id="UP001551482">
    <property type="component" value="Unassembled WGS sequence"/>
</dbReference>
<dbReference type="EMBL" id="JBEZFP010000229">
    <property type="protein sequence ID" value="MEU8140041.1"/>
    <property type="molecule type" value="Genomic_DNA"/>
</dbReference>
<dbReference type="RefSeq" id="WP_358364777.1">
    <property type="nucleotide sequence ID" value="NZ_JBEZFP010000229.1"/>
</dbReference>
<evidence type="ECO:0000313" key="2">
    <source>
        <dbReference type="Proteomes" id="UP001551482"/>
    </source>
</evidence>
<name>A0ABV3DWC9_9ACTN</name>
<proteinExistence type="predicted"/>
<protein>
    <submittedName>
        <fullName evidence="1">Uncharacterized protein</fullName>
    </submittedName>
</protein>
<gene>
    <name evidence="1" type="ORF">AB0C36_41935</name>
</gene>
<organism evidence="1 2">
    <name type="scientific">Streptodolium elevatio</name>
    <dbReference type="NCBI Taxonomy" id="3157996"/>
    <lineage>
        <taxon>Bacteria</taxon>
        <taxon>Bacillati</taxon>
        <taxon>Actinomycetota</taxon>
        <taxon>Actinomycetes</taxon>
        <taxon>Kitasatosporales</taxon>
        <taxon>Streptomycetaceae</taxon>
        <taxon>Streptodolium</taxon>
    </lineage>
</organism>
<keyword evidence="2" id="KW-1185">Reference proteome</keyword>
<sequence>MSATSNGPATQVVPEIGSIVETLEHGRQQVMDVLDLSDERGRLIYLRPEGGGCEWTVRESGWGQVVGG</sequence>
<reference evidence="1 2" key="1">
    <citation type="submission" date="2024-06" db="EMBL/GenBank/DDBJ databases">
        <title>The Natural Products Discovery Center: Release of the First 8490 Sequenced Strains for Exploring Actinobacteria Biosynthetic Diversity.</title>
        <authorList>
            <person name="Kalkreuter E."/>
            <person name="Kautsar S.A."/>
            <person name="Yang D."/>
            <person name="Bader C.D."/>
            <person name="Teijaro C.N."/>
            <person name="Fluegel L."/>
            <person name="Davis C.M."/>
            <person name="Simpson J.R."/>
            <person name="Lauterbach L."/>
            <person name="Steele A.D."/>
            <person name="Gui C."/>
            <person name="Meng S."/>
            <person name="Li G."/>
            <person name="Viehrig K."/>
            <person name="Ye F."/>
            <person name="Su P."/>
            <person name="Kiefer A.F."/>
            <person name="Nichols A."/>
            <person name="Cepeda A.J."/>
            <person name="Yan W."/>
            <person name="Fan B."/>
            <person name="Jiang Y."/>
            <person name="Adhikari A."/>
            <person name="Zheng C.-J."/>
            <person name="Schuster L."/>
            <person name="Cowan T.M."/>
            <person name="Smanski M.J."/>
            <person name="Chevrette M.G."/>
            <person name="De Carvalho L.P.S."/>
            <person name="Shen B."/>
        </authorList>
    </citation>
    <scope>NUCLEOTIDE SEQUENCE [LARGE SCALE GENOMIC DNA]</scope>
    <source>
        <strain evidence="1 2">NPDC048946</strain>
    </source>
</reference>